<evidence type="ECO:0000256" key="1">
    <source>
        <dbReference type="ARBA" id="ARBA00022737"/>
    </source>
</evidence>
<accession>A0A7J7KVS0</accession>
<dbReference type="PANTHER" id="PTHR47926:SF386">
    <property type="entry name" value="PENTATRICOPEPTIDE REPEAT-CONTAINING PROTEIN"/>
    <property type="match status" value="1"/>
</dbReference>
<dbReference type="GO" id="GO:0003723">
    <property type="term" value="F:RNA binding"/>
    <property type="evidence" value="ECO:0007669"/>
    <property type="project" value="InterPro"/>
</dbReference>
<protein>
    <recommendedName>
        <fullName evidence="6">Pentatricopeptide repeat-containing protein</fullName>
    </recommendedName>
</protein>
<evidence type="ECO:0000313" key="5">
    <source>
        <dbReference type="Proteomes" id="UP000541444"/>
    </source>
</evidence>
<evidence type="ECO:0000256" key="2">
    <source>
        <dbReference type="PROSITE-ProRule" id="PRU00708"/>
    </source>
</evidence>
<dbReference type="PANTHER" id="PTHR47926">
    <property type="entry name" value="PENTATRICOPEPTIDE REPEAT-CONTAINING PROTEIN"/>
    <property type="match status" value="1"/>
</dbReference>
<dbReference type="InterPro" id="IPR046960">
    <property type="entry name" value="PPR_At4g14850-like_plant"/>
</dbReference>
<feature type="repeat" description="PPR" evidence="2">
    <location>
        <begin position="198"/>
        <end position="232"/>
    </location>
</feature>
<proteinExistence type="predicted"/>
<dbReference type="Gene3D" id="1.25.40.10">
    <property type="entry name" value="Tetratricopeptide repeat domain"/>
    <property type="match status" value="1"/>
</dbReference>
<reference evidence="4 5" key="1">
    <citation type="journal article" date="2020" name="IScience">
        <title>Genome Sequencing of the Endangered Kingdonia uniflora (Circaeasteraceae, Ranunculales) Reveals Potential Mechanisms of Evolutionary Specialization.</title>
        <authorList>
            <person name="Sun Y."/>
            <person name="Deng T."/>
            <person name="Zhang A."/>
            <person name="Moore M.J."/>
            <person name="Landis J.B."/>
            <person name="Lin N."/>
            <person name="Zhang H."/>
            <person name="Zhang X."/>
            <person name="Huang J."/>
            <person name="Zhang X."/>
            <person name="Sun H."/>
            <person name="Wang H."/>
        </authorList>
    </citation>
    <scope>NUCLEOTIDE SEQUENCE [LARGE SCALE GENOMIC DNA]</scope>
    <source>
        <strain evidence="4">TB1705</strain>
        <tissue evidence="4">Leaf</tissue>
    </source>
</reference>
<dbReference type="AlphaFoldDB" id="A0A7J7KVS0"/>
<comment type="caution">
    <text evidence="4">The sequence shown here is derived from an EMBL/GenBank/DDBJ whole genome shotgun (WGS) entry which is preliminary data.</text>
</comment>
<dbReference type="InterPro" id="IPR011990">
    <property type="entry name" value="TPR-like_helical_dom_sf"/>
</dbReference>
<dbReference type="EMBL" id="JACGCM010002850">
    <property type="protein sequence ID" value="KAF6134428.1"/>
    <property type="molecule type" value="Genomic_DNA"/>
</dbReference>
<name>A0A7J7KVS0_9MAGN</name>
<sequence>MGTSPVMEVSTFGRSAESNNEESDRENEVGVVQFPDFFGQLVSYPLNSDVFRKFCKSKDLIGGRWGNFVKHASRQFQSCIIESGEGHFFLLADLEKEKSDRALDESISLSIMMEMSRRYDEEPMELLFRTVKKSYVDCILCKEELKIFRDMQLKEEIEAGTYTLGSALAACSDLTALIQGKEIHSYAISRGLSFNTFDTTIWNALVLGYSRSNQIVEVQELVLKIKINGVEPNIYTSNGIITGKEGIAIFSKMQEEGVRPDGVAFLFILSSCVHEGLVELVLEYFNLMRYYNVELTLKILHMRD</sequence>
<dbReference type="Pfam" id="PF01535">
    <property type="entry name" value="PPR"/>
    <property type="match status" value="2"/>
</dbReference>
<keyword evidence="1" id="KW-0677">Repeat</keyword>
<keyword evidence="5" id="KW-1185">Reference proteome</keyword>
<evidence type="ECO:0000313" key="4">
    <source>
        <dbReference type="EMBL" id="KAF6134428.1"/>
    </source>
</evidence>
<dbReference type="Proteomes" id="UP000541444">
    <property type="component" value="Unassembled WGS sequence"/>
</dbReference>
<dbReference type="InterPro" id="IPR002885">
    <property type="entry name" value="PPR_rpt"/>
</dbReference>
<dbReference type="GO" id="GO:0009451">
    <property type="term" value="P:RNA modification"/>
    <property type="evidence" value="ECO:0007669"/>
    <property type="project" value="InterPro"/>
</dbReference>
<gene>
    <name evidence="4" type="ORF">GIB67_042927</name>
</gene>
<dbReference type="OrthoDB" id="1936721at2759"/>
<dbReference type="PROSITE" id="PS51375">
    <property type="entry name" value="PPR"/>
    <property type="match status" value="1"/>
</dbReference>
<evidence type="ECO:0000256" key="3">
    <source>
        <dbReference type="SAM" id="MobiDB-lite"/>
    </source>
</evidence>
<feature type="region of interest" description="Disordered" evidence="3">
    <location>
        <begin position="1"/>
        <end position="26"/>
    </location>
</feature>
<organism evidence="4 5">
    <name type="scientific">Kingdonia uniflora</name>
    <dbReference type="NCBI Taxonomy" id="39325"/>
    <lineage>
        <taxon>Eukaryota</taxon>
        <taxon>Viridiplantae</taxon>
        <taxon>Streptophyta</taxon>
        <taxon>Embryophyta</taxon>
        <taxon>Tracheophyta</taxon>
        <taxon>Spermatophyta</taxon>
        <taxon>Magnoliopsida</taxon>
        <taxon>Ranunculales</taxon>
        <taxon>Circaeasteraceae</taxon>
        <taxon>Kingdonia</taxon>
    </lineage>
</organism>
<evidence type="ECO:0008006" key="6">
    <source>
        <dbReference type="Google" id="ProtNLM"/>
    </source>
</evidence>